<evidence type="ECO:0000259" key="11">
    <source>
        <dbReference type="Pfam" id="PF23387"/>
    </source>
</evidence>
<dbReference type="OMA" id="VWAMCWA"/>
<dbReference type="GO" id="GO:0005930">
    <property type="term" value="C:axoneme"/>
    <property type="evidence" value="ECO:0007669"/>
    <property type="project" value="EnsemblMetazoa"/>
</dbReference>
<sequence>MTPPVLLNTMANFNEKTCSKVYMNVFRKFNMGLPEHAQLHFSEWNHNSNFIACGGALGTLKIVKIGMDVRDPKPNASALIVNQSLEGHNATVINATWNENNQKLTTSDTSGLIIVWGLFNDQWAEEMINNRNKSVVVGICWNTEGTKIAIAYADGNVIVGTLEGNRIWNKELDMQLAACEWAPDGDMLIFGTADGKVSVYDDEGSHYLDIQMVCLESEDLEQALAKKENQKEEIVTMKYWSPTLKSKAMMEIQEKEEKEQEKERVLTGTAIFNNYPTRSPVAKDPFDQDKNSEPNQPVPSDRPRFMVAYSRGVLQLMRSLNDTEPVVVRLPNLKITGAKWSPNGAFIAISGTALDTEDPRHSSVHFLSAYGQVIGFFQHFETRITGICWEASGLRMAIAADGNLFIGHVRPEFRWGAIEDTIIYAYQKEDPYQYGLMFYDFKTDEKTIKAVTYFENMASYKEHCIIINRQDEVGAVQLGSKDSICATCIGDTFFLMALVNGGVYRANLSDGVITARYNLSPTVDSMKLNCDFTKLAVVKLVEQVPFSITLYEFMADELQKTYSCEKKDVWDYQWDSNDNNMLAFKDKHKVMICDGTTVLEQSPVYGSIFSFQNLVVTSVNIEKLLLTPETPTKSVITESMIKAKQDVLNLLNAMKLDEAVDYAEKSPHAELWNMIAQYAVLKHQFDKAEHAFVKLEDYAGVQFIKYIRNIPSNELRNAEIFAFREQFDEAKDIFLHCDRKDLAIEMYEKVGDHLAVYELVKNDPDKEKKKASYENMAEYYYENLDCDLDLELDPWKEAAKFYGLCDDIEMQIDCLIKENEFGELEVLARSLSDESKHLETMGDVFTSRGMCDQAVECYLKKKLPEKALHACMELNQWQKAQFIADAHHIENVEGLLGRYAEQTRGEQVISLQIANDRREKMKPIDDLKQCYVLGALLVEDHRQTIKDLKKIDKHNFLENTLDDESGLTAEQTRILENTWKGAEAFHYMMLAQQHFLNGRIEDALQTSIILSDYEEYLDPAEIHKMIALAAANVGQFGICSKAMMRLEVLEEFDDAEREEMRDLSFSIFSQYDFL</sequence>
<dbReference type="GO" id="GO:0035721">
    <property type="term" value="P:intraciliary retrograde transport"/>
    <property type="evidence" value="ECO:0007669"/>
    <property type="project" value="TreeGrafter"/>
</dbReference>
<name>G0M8R5_CAEBE</name>
<gene>
    <name evidence="15" type="primary">Cbn-ifta-1</name>
    <name evidence="15" type="ORF">CAEBREN_17343</name>
</gene>
<comment type="subcellular location">
    <subcellularLocation>
        <location evidence="1">Cell projection</location>
        <location evidence="1">Cilium</location>
    </subcellularLocation>
    <subcellularLocation>
        <location evidence="2">Cytoplasm</location>
    </subcellularLocation>
</comment>
<evidence type="ECO:0000256" key="1">
    <source>
        <dbReference type="ARBA" id="ARBA00004138"/>
    </source>
</evidence>
<dbReference type="GO" id="GO:0036064">
    <property type="term" value="C:ciliary basal body"/>
    <property type="evidence" value="ECO:0007669"/>
    <property type="project" value="EnsemblMetazoa"/>
</dbReference>
<evidence type="ECO:0000259" key="12">
    <source>
        <dbReference type="Pfam" id="PF23390"/>
    </source>
</evidence>
<keyword evidence="5" id="KW-0677">Repeat</keyword>
<feature type="domain" description="IFT121-like TPR repeats" evidence="14">
    <location>
        <begin position="976"/>
        <end position="1071"/>
    </location>
</feature>
<keyword evidence="3" id="KW-0963">Cytoplasm</keyword>
<dbReference type="InParanoid" id="G0M8R5"/>
<keyword evidence="4 8" id="KW-0853">WD repeat</keyword>
<organism evidence="16">
    <name type="scientific">Caenorhabditis brenneri</name>
    <name type="common">Nematode worm</name>
    <dbReference type="NCBI Taxonomy" id="135651"/>
    <lineage>
        <taxon>Eukaryota</taxon>
        <taxon>Metazoa</taxon>
        <taxon>Ecdysozoa</taxon>
        <taxon>Nematoda</taxon>
        <taxon>Chromadorea</taxon>
        <taxon>Rhabditida</taxon>
        <taxon>Rhabditina</taxon>
        <taxon>Rhabditomorpha</taxon>
        <taxon>Rhabditoidea</taxon>
        <taxon>Rhabditidae</taxon>
        <taxon>Peloderinae</taxon>
        <taxon>Caenorhabditis</taxon>
    </lineage>
</organism>
<dbReference type="InterPro" id="IPR056159">
    <property type="entry name" value="Beta-prop_IFT121_TULP_N"/>
</dbReference>
<evidence type="ECO:0000256" key="2">
    <source>
        <dbReference type="ARBA" id="ARBA00004496"/>
    </source>
</evidence>
<dbReference type="SUPFAM" id="SSF101908">
    <property type="entry name" value="Putative isomerase YbhE"/>
    <property type="match status" value="1"/>
</dbReference>
<dbReference type="STRING" id="135651.G0M8R5"/>
<evidence type="ECO:0000256" key="9">
    <source>
        <dbReference type="SAM" id="Coils"/>
    </source>
</evidence>
<feature type="coiled-coil region" evidence="9">
    <location>
        <begin position="210"/>
        <end position="265"/>
    </location>
</feature>
<dbReference type="Gene3D" id="1.25.40.470">
    <property type="match status" value="1"/>
</dbReference>
<dbReference type="Pfam" id="PF23390">
    <property type="entry name" value="Beta-prop_WDR35_2nd"/>
    <property type="match status" value="2"/>
</dbReference>
<feature type="region of interest" description="Disordered" evidence="10">
    <location>
        <begin position="275"/>
        <end position="302"/>
    </location>
</feature>
<dbReference type="AlphaFoldDB" id="G0M8R5"/>
<evidence type="ECO:0000259" key="13">
    <source>
        <dbReference type="Pfam" id="PF24797"/>
    </source>
</evidence>
<dbReference type="SMART" id="SM00320">
    <property type="entry name" value="WD40"/>
    <property type="match status" value="4"/>
</dbReference>
<evidence type="ECO:0000313" key="15">
    <source>
        <dbReference type="EMBL" id="EGT30529.1"/>
    </source>
</evidence>
<dbReference type="OrthoDB" id="10260567at2759"/>
<feature type="domain" description="IFT121 second beta-propeller" evidence="12">
    <location>
        <begin position="415"/>
        <end position="472"/>
    </location>
</feature>
<proteinExistence type="predicted"/>
<evidence type="ECO:0000256" key="3">
    <source>
        <dbReference type="ARBA" id="ARBA00022490"/>
    </source>
</evidence>
<dbReference type="GO" id="GO:1905515">
    <property type="term" value="P:non-motile cilium assembly"/>
    <property type="evidence" value="ECO:0007669"/>
    <property type="project" value="EnsemblMetazoa"/>
</dbReference>
<dbReference type="InterPro" id="IPR056157">
    <property type="entry name" value="TPR_IFT80_172_dom"/>
</dbReference>
<dbReference type="HOGENOM" id="CLU_004048_1_0_1"/>
<feature type="domain" description="IFT80/172/WDR35 TPR" evidence="11">
    <location>
        <begin position="671"/>
        <end position="747"/>
    </location>
</feature>
<dbReference type="GO" id="GO:0006935">
    <property type="term" value="P:chemotaxis"/>
    <property type="evidence" value="ECO:0007669"/>
    <property type="project" value="EnsemblMetazoa"/>
</dbReference>
<dbReference type="PANTHER" id="PTHR12764:SF5">
    <property type="entry name" value="LD29485P"/>
    <property type="match status" value="1"/>
</dbReference>
<evidence type="ECO:0000256" key="6">
    <source>
        <dbReference type="ARBA" id="ARBA00023069"/>
    </source>
</evidence>
<dbReference type="InterPro" id="IPR039857">
    <property type="entry name" value="Ift122/121"/>
</dbReference>
<dbReference type="SUPFAM" id="SSF50978">
    <property type="entry name" value="WD40 repeat-like"/>
    <property type="match status" value="1"/>
</dbReference>
<evidence type="ECO:0000313" key="16">
    <source>
        <dbReference type="Proteomes" id="UP000008068"/>
    </source>
</evidence>
<dbReference type="GO" id="GO:0061512">
    <property type="term" value="P:protein localization to cilium"/>
    <property type="evidence" value="ECO:0007669"/>
    <property type="project" value="TreeGrafter"/>
</dbReference>
<dbReference type="Pfam" id="PF24797">
    <property type="entry name" value="Beta-prop_WDR35_TULP_N"/>
    <property type="match status" value="1"/>
</dbReference>
<dbReference type="Proteomes" id="UP000008068">
    <property type="component" value="Unassembled WGS sequence"/>
</dbReference>
<reference evidence="16" key="1">
    <citation type="submission" date="2011-07" db="EMBL/GenBank/DDBJ databases">
        <authorList>
            <consortium name="Caenorhabditis brenneri Sequencing and Analysis Consortium"/>
            <person name="Wilson R.K."/>
        </authorList>
    </citation>
    <scope>NUCLEOTIDE SEQUENCE [LARGE SCALE GENOMIC DNA]</scope>
    <source>
        <strain evidence="16">PB2801</strain>
    </source>
</reference>
<keyword evidence="7" id="KW-0966">Cell projection</keyword>
<dbReference type="FunCoup" id="G0M8R5">
    <property type="interactions" value="760"/>
</dbReference>
<dbReference type="InterPro" id="IPR001680">
    <property type="entry name" value="WD40_rpt"/>
</dbReference>
<evidence type="ECO:0000256" key="10">
    <source>
        <dbReference type="SAM" id="MobiDB-lite"/>
    </source>
</evidence>
<evidence type="ECO:0000256" key="8">
    <source>
        <dbReference type="PROSITE-ProRule" id="PRU00221"/>
    </source>
</evidence>
<protein>
    <submittedName>
        <fullName evidence="15">CBN-IFTA-1 protein</fullName>
    </submittedName>
</protein>
<feature type="repeat" description="WD" evidence="8">
    <location>
        <begin position="85"/>
        <end position="118"/>
    </location>
</feature>
<dbReference type="PANTHER" id="PTHR12764">
    <property type="entry name" value="WD REPEAT DOMAIN-RELATED"/>
    <property type="match status" value="1"/>
</dbReference>
<dbReference type="Pfam" id="PF23387">
    <property type="entry name" value="TPR_IFT80_172"/>
    <property type="match status" value="1"/>
</dbReference>
<feature type="domain" description="IFT121/TULP4 N-terminal" evidence="13">
    <location>
        <begin position="30"/>
        <end position="240"/>
    </location>
</feature>
<keyword evidence="9" id="KW-0175">Coiled coil</keyword>
<accession>G0M8R5</accession>
<keyword evidence="6" id="KW-0969">Cilium</keyword>
<dbReference type="GO" id="GO:0030991">
    <property type="term" value="C:intraciliary transport particle A"/>
    <property type="evidence" value="ECO:0007669"/>
    <property type="project" value="TreeGrafter"/>
</dbReference>
<dbReference type="InterPro" id="IPR015943">
    <property type="entry name" value="WD40/YVTN_repeat-like_dom_sf"/>
</dbReference>
<evidence type="ECO:0000259" key="14">
    <source>
        <dbReference type="Pfam" id="PF25768"/>
    </source>
</evidence>
<dbReference type="InterPro" id="IPR056158">
    <property type="entry name" value="Beta-prop_IFT121_2nd"/>
</dbReference>
<dbReference type="InterPro" id="IPR057979">
    <property type="entry name" value="TPR_IFT121"/>
</dbReference>
<dbReference type="PROSITE" id="PS50082">
    <property type="entry name" value="WD_REPEATS_2"/>
    <property type="match status" value="1"/>
</dbReference>
<dbReference type="eggNOG" id="KOG2041">
    <property type="taxonomic scope" value="Eukaryota"/>
</dbReference>
<evidence type="ECO:0000256" key="4">
    <source>
        <dbReference type="ARBA" id="ARBA00022574"/>
    </source>
</evidence>
<evidence type="ECO:0000256" key="7">
    <source>
        <dbReference type="ARBA" id="ARBA00023273"/>
    </source>
</evidence>
<evidence type="ECO:0000256" key="5">
    <source>
        <dbReference type="ARBA" id="ARBA00022737"/>
    </source>
</evidence>
<dbReference type="Pfam" id="PF25768">
    <property type="entry name" value="TPR_IFT121"/>
    <property type="match status" value="1"/>
</dbReference>
<dbReference type="GO" id="GO:0097730">
    <property type="term" value="C:non-motile cilium"/>
    <property type="evidence" value="ECO:0007669"/>
    <property type="project" value="TreeGrafter"/>
</dbReference>
<dbReference type="EMBL" id="GL379786">
    <property type="protein sequence ID" value="EGT30529.1"/>
    <property type="molecule type" value="Genomic_DNA"/>
</dbReference>
<feature type="domain" description="IFT121 second beta-propeller" evidence="12">
    <location>
        <begin position="480"/>
        <end position="637"/>
    </location>
</feature>
<dbReference type="Gene3D" id="2.130.10.10">
    <property type="entry name" value="YVTN repeat-like/Quinoprotein amine dehydrogenase"/>
    <property type="match status" value="1"/>
</dbReference>
<keyword evidence="16" id="KW-1185">Reference proteome</keyword>
<dbReference type="InterPro" id="IPR036322">
    <property type="entry name" value="WD40_repeat_dom_sf"/>
</dbReference>